<comment type="caution">
    <text evidence="1">The sequence shown here is derived from an EMBL/GenBank/DDBJ whole genome shotgun (WGS) entry which is preliminary data.</text>
</comment>
<sequence length="108" mass="12053">MAAKKATFLCSFIDVLFDFISITIIKDIPNIKHSTMFLILCLLKASGIRSNTTTDNISPAENPINLPNNLLEGFFMDIPKKAPIIVPIKDIKDPKNTTYNILLFKTSP</sequence>
<gene>
    <name evidence="1" type="ORF">GCM10008906_28900</name>
</gene>
<dbReference type="Proteomes" id="UP001501510">
    <property type="component" value="Unassembled WGS sequence"/>
</dbReference>
<reference evidence="1 2" key="1">
    <citation type="journal article" date="2019" name="Int. J. Syst. Evol. Microbiol.">
        <title>The Global Catalogue of Microorganisms (GCM) 10K type strain sequencing project: providing services to taxonomists for standard genome sequencing and annotation.</title>
        <authorList>
            <consortium name="The Broad Institute Genomics Platform"/>
            <consortium name="The Broad Institute Genome Sequencing Center for Infectious Disease"/>
            <person name="Wu L."/>
            <person name="Ma J."/>
        </authorList>
    </citation>
    <scope>NUCLEOTIDE SEQUENCE [LARGE SCALE GENOMIC DNA]</scope>
    <source>
        <strain evidence="1 2">JCM 1407</strain>
    </source>
</reference>
<keyword evidence="2" id="KW-1185">Reference proteome</keyword>
<protein>
    <submittedName>
        <fullName evidence="1">Uncharacterized protein</fullName>
    </submittedName>
</protein>
<proteinExistence type="predicted"/>
<organism evidence="1 2">
    <name type="scientific">Clostridium oceanicum</name>
    <dbReference type="NCBI Taxonomy" id="1543"/>
    <lineage>
        <taxon>Bacteria</taxon>
        <taxon>Bacillati</taxon>
        <taxon>Bacillota</taxon>
        <taxon>Clostridia</taxon>
        <taxon>Eubacteriales</taxon>
        <taxon>Clostridiaceae</taxon>
        <taxon>Clostridium</taxon>
    </lineage>
</organism>
<evidence type="ECO:0000313" key="1">
    <source>
        <dbReference type="EMBL" id="GAA0744244.1"/>
    </source>
</evidence>
<accession>A0ABN1JPX2</accession>
<dbReference type="EMBL" id="BAAACG010000013">
    <property type="protein sequence ID" value="GAA0744244.1"/>
    <property type="molecule type" value="Genomic_DNA"/>
</dbReference>
<name>A0ABN1JPX2_9CLOT</name>
<evidence type="ECO:0000313" key="2">
    <source>
        <dbReference type="Proteomes" id="UP001501510"/>
    </source>
</evidence>